<dbReference type="EMBL" id="QSDG01000009">
    <property type="protein sequence ID" value="RGY68500.1"/>
    <property type="molecule type" value="Genomic_DNA"/>
</dbReference>
<dbReference type="Proteomes" id="UP000284614">
    <property type="component" value="Unassembled WGS sequence"/>
</dbReference>
<protein>
    <submittedName>
        <fullName evidence="2">AAA family ATPase</fullName>
    </submittedName>
</protein>
<dbReference type="InterPro" id="IPR041685">
    <property type="entry name" value="AAA_GajA/Old/RecF-like"/>
</dbReference>
<accession>A0A2K9GXV3</accession>
<dbReference type="Proteomes" id="UP000501467">
    <property type="component" value="Chromosome"/>
</dbReference>
<evidence type="ECO:0000313" key="4">
    <source>
        <dbReference type="Proteomes" id="UP000284614"/>
    </source>
</evidence>
<dbReference type="PANTHER" id="PTHR32182">
    <property type="entry name" value="DNA REPLICATION AND REPAIR PROTEIN RECF"/>
    <property type="match status" value="1"/>
</dbReference>
<dbReference type="GO" id="GO:0006302">
    <property type="term" value="P:double-strand break repair"/>
    <property type="evidence" value="ECO:0007669"/>
    <property type="project" value="TreeGrafter"/>
</dbReference>
<dbReference type="EMBL" id="CP054003">
    <property type="protein sequence ID" value="QKH84026.1"/>
    <property type="molecule type" value="Genomic_DNA"/>
</dbReference>
<reference evidence="3 4" key="1">
    <citation type="submission" date="2018-08" db="EMBL/GenBank/DDBJ databases">
        <title>A genome reference for cultivated species of the human gut microbiota.</title>
        <authorList>
            <person name="Zou Y."/>
            <person name="Xue W."/>
            <person name="Luo G."/>
        </authorList>
    </citation>
    <scope>NUCLEOTIDE SEQUENCE [LARGE SCALE GENOMIC DNA]</scope>
    <source>
        <strain evidence="3 4">OF01-1</strain>
    </source>
</reference>
<evidence type="ECO:0000313" key="2">
    <source>
        <dbReference type="EMBL" id="QKH84026.1"/>
    </source>
</evidence>
<dbReference type="CDD" id="cd00267">
    <property type="entry name" value="ABC_ATPase"/>
    <property type="match status" value="1"/>
</dbReference>
<dbReference type="PANTHER" id="PTHR32182:SF22">
    <property type="entry name" value="ATP-DEPENDENT ENDONUCLEASE, OLD FAMILY-RELATED"/>
    <property type="match status" value="1"/>
</dbReference>
<evidence type="ECO:0000259" key="1">
    <source>
        <dbReference type="Pfam" id="PF13175"/>
    </source>
</evidence>
<dbReference type="AlphaFoldDB" id="A0A2K9GXV3"/>
<sequence length="681" mass="79285">MAFTINSIEIYSECKFRKVVKPGKYTFVSRVEDTNGFFGKNIMVSAIVGKNGSGKSSLLELIFRMINNLSAFMVIGNRRPSAAKMFYVKGIRADLSYEIDGMCGILKSRDMSMGLEYNDEKVCFGKPCEEFTDYEDCSKTNNDRKIELMKQFFYSIVTNYSLQAYTAEDYKNEKVCEITKEGKLTEKTETGIWINSLFHKNDGYLTAMNLNPFRNNGKIDMVIEARLARQRMAALLLYSREKKQQLIEGYSYGKIEYQLDISTFKDKFNQTYEEWIGNRLVKKAEMTVEEFLEEFRKQLRSEETIATRILQQFPIGKIDPDSDLKLYGYLYIVYKVLSIASKYPSYREFDDIGDTSLCIKKVKKEERVRAILLAKRVNTDHSHITTKVTQAINYILKLNNSPDCSFMQDSETPFSYERYENLNTAKGEKKRATTIEFLMSQTPPPFFLPHIYLKPNNSDPSETEPSKGVSMESLSSGERQFYFAVSTLIYHIFNIKSVPISRIHYRNILLVLDEIELCFHPEYQRTFIKRLIDLLERLHLNTFLSFHIITTTHSPFILSDVPSDNILYLKQGIEQNNNDFINPFGANLNDILYQSFFLENGFMGAFAQEKIKSLINFLSSEKMETKEWDKFKAEKLIKCIGEPILKVQLEVLFDRKFIIEIERQKLIDDLQARIDELKREI</sequence>
<dbReference type="GO" id="GO:0000731">
    <property type="term" value="P:DNA synthesis involved in DNA repair"/>
    <property type="evidence" value="ECO:0007669"/>
    <property type="project" value="TreeGrafter"/>
</dbReference>
<dbReference type="Pfam" id="PF13175">
    <property type="entry name" value="AAA_15"/>
    <property type="match status" value="1"/>
</dbReference>
<organism evidence="3 4">
    <name type="scientific">Bacteroides fragilis</name>
    <dbReference type="NCBI Taxonomy" id="817"/>
    <lineage>
        <taxon>Bacteria</taxon>
        <taxon>Pseudomonadati</taxon>
        <taxon>Bacteroidota</taxon>
        <taxon>Bacteroidia</taxon>
        <taxon>Bacteroidales</taxon>
        <taxon>Bacteroidaceae</taxon>
        <taxon>Bacteroides</taxon>
    </lineage>
</organism>
<dbReference type="Gene3D" id="3.40.50.300">
    <property type="entry name" value="P-loop containing nucleotide triphosphate hydrolases"/>
    <property type="match status" value="1"/>
</dbReference>
<dbReference type="SUPFAM" id="SSF52540">
    <property type="entry name" value="P-loop containing nucleoside triphosphate hydrolases"/>
    <property type="match status" value="1"/>
</dbReference>
<proteinExistence type="predicted"/>
<dbReference type="RefSeq" id="WP_005776749.1">
    <property type="nucleotide sequence ID" value="NZ_CP018937.1"/>
</dbReference>
<dbReference type="InterPro" id="IPR027417">
    <property type="entry name" value="P-loop_NTPase"/>
</dbReference>
<gene>
    <name evidence="3" type="ORF">DXA27_11565</name>
    <name evidence="2" type="ORF">FOC69_06530</name>
</gene>
<evidence type="ECO:0000313" key="5">
    <source>
        <dbReference type="Proteomes" id="UP000501467"/>
    </source>
</evidence>
<name>A0A2K9GXV3_BACFG</name>
<feature type="domain" description="Endonuclease GajA/Old nuclease/RecF-like AAA" evidence="1">
    <location>
        <begin position="44"/>
        <end position="557"/>
    </location>
</feature>
<reference evidence="2 5" key="2">
    <citation type="submission" date="2020-05" db="EMBL/GenBank/DDBJ databases">
        <title>FDA dAtabase for Regulatory Grade micrObial Sequences (FDA-ARGOS): Supporting development and validation of Infectious Disease Dx tests.</title>
        <authorList>
            <person name="Bojja K."/>
            <person name="Kessler A."/>
            <person name="Tallon L."/>
            <person name="Sadzewicz L."/>
            <person name="Zhao X."/>
            <person name="Vavikolanu K."/>
            <person name="Mehta A."/>
            <person name="Aluvathingal J."/>
            <person name="Nadendla S."/>
            <person name="Myers T."/>
            <person name="Yan Y."/>
            <person name="Sichtig H."/>
        </authorList>
    </citation>
    <scope>NUCLEOTIDE SEQUENCE [LARGE SCALE GENOMIC DNA]</scope>
    <source>
        <strain evidence="2 5">FDAARGOS_763</strain>
    </source>
</reference>
<evidence type="ECO:0000313" key="3">
    <source>
        <dbReference type="EMBL" id="RGY68500.1"/>
    </source>
</evidence>